<evidence type="ECO:0000313" key="4">
    <source>
        <dbReference type="Proteomes" id="UP000033101"/>
    </source>
</evidence>
<dbReference type="PATRIC" id="fig|1434110.4.peg.584"/>
<dbReference type="InterPro" id="IPR058492">
    <property type="entry name" value="DUF8179"/>
</dbReference>
<dbReference type="EMBL" id="CP009516">
    <property type="protein sequence ID" value="AKB76969.1"/>
    <property type="molecule type" value="Genomic_DNA"/>
</dbReference>
<protein>
    <recommendedName>
        <fullName evidence="1">UPF0288 protein MSHOH_0486</fullName>
    </recommendedName>
</protein>
<dbReference type="KEGG" id="mhor:MSHOH_0486"/>
<organism evidence="3 4">
    <name type="scientific">Methanosarcina horonobensis HB-1 = JCM 15518</name>
    <dbReference type="NCBI Taxonomy" id="1434110"/>
    <lineage>
        <taxon>Archaea</taxon>
        <taxon>Methanobacteriati</taxon>
        <taxon>Methanobacteriota</taxon>
        <taxon>Stenosarchaea group</taxon>
        <taxon>Methanomicrobia</taxon>
        <taxon>Methanosarcinales</taxon>
        <taxon>Methanosarcinaceae</taxon>
        <taxon>Methanosarcina</taxon>
    </lineage>
</organism>
<dbReference type="HAMAP" id="MF_01089">
    <property type="entry name" value="UPF0288"/>
    <property type="match status" value="1"/>
</dbReference>
<proteinExistence type="inferred from homology"/>
<evidence type="ECO:0000256" key="1">
    <source>
        <dbReference type="HAMAP-Rule" id="MF_01089"/>
    </source>
</evidence>
<evidence type="ECO:0000259" key="2">
    <source>
        <dbReference type="Pfam" id="PF26548"/>
    </source>
</evidence>
<dbReference type="AlphaFoldDB" id="A0A0E3S6S9"/>
<evidence type="ECO:0000313" key="3">
    <source>
        <dbReference type="EMBL" id="AKB76969.1"/>
    </source>
</evidence>
<keyword evidence="4" id="KW-1185">Reference proteome</keyword>
<accession>A0A0E3S6S9</accession>
<dbReference type="STRING" id="1434110.MSHOH_0486"/>
<dbReference type="HOGENOM" id="CLU_533841_0_0_2"/>
<feature type="domain" description="Putative peptidyl-prolyl cis-trans isomerase" evidence="2">
    <location>
        <begin position="376"/>
        <end position="503"/>
    </location>
</feature>
<dbReference type="PIRSF" id="PIRSF005852">
    <property type="entry name" value="UCP005852"/>
    <property type="match status" value="1"/>
</dbReference>
<dbReference type="Proteomes" id="UP000033101">
    <property type="component" value="Chromosome"/>
</dbReference>
<dbReference type="NCBIfam" id="TIGR03268">
    <property type="entry name" value="methan_mark_3"/>
    <property type="match status" value="1"/>
</dbReference>
<sequence>MNGQIYTLPAGSTLGDTLKVSGAPYIAGAAVGILKKAAEKRTEEITEYAINTPRGELIIEIKDPESSSGKLWAEHYKEYEGKNIHWESPEALAFGPFEADIKPSREKGSFEAFDVLFGAGGFDPHNTHLILSRKKHTAEYGSPEDGAFATIVTGRKIISKLSREDSILSIEPVIEWEQIAEKKCTTDLSTLLEDEDSVFTYFEVELSRNAPVGAEHFYSLTREGTLKVDVVTSSFISDDSLREVSVPYENFEQRREGAISVRTVGYGTGRTYISREERPSSLVHSVVGQVTKGLELIKLAEKGQKLSIESLPPQIVLLGHGFEEVEPVLSSIGIELIRDGYTGEDAVIVRQDPPTTLEILGEAKVTAYAVSREKLVEVELYSERAPKSVDFFRHSLGLKTKTVGKLPVYMIYDDTYLFKTEEEVVKYKEVLPENTPADRVLAGEIGVTNQAAKRMGTIGVRLVNDDLFGPTGEKFSSTNIIGRIIEPERLRGIKEGDAIYISEAAHRKAYNQKTENHDE</sequence>
<gene>
    <name evidence="3" type="ORF">MSHOH_0486</name>
</gene>
<dbReference type="Pfam" id="PF26548">
    <property type="entry name" value="DUF8179"/>
    <property type="match status" value="1"/>
</dbReference>
<reference evidence="3 4" key="1">
    <citation type="submission" date="2014-07" db="EMBL/GenBank/DDBJ databases">
        <title>Methanogenic archaea and the global carbon cycle.</title>
        <authorList>
            <person name="Henriksen J.R."/>
            <person name="Luke J."/>
            <person name="Reinhart S."/>
            <person name="Benedict M.N."/>
            <person name="Youngblut N.D."/>
            <person name="Metcalf M.E."/>
            <person name="Whitaker R.J."/>
            <person name="Metcalf W.W."/>
        </authorList>
    </citation>
    <scope>NUCLEOTIDE SEQUENCE [LARGE SCALE GENOMIC DNA]</scope>
    <source>
        <strain evidence="3 4">HB-1</strain>
    </source>
</reference>
<dbReference type="InterPro" id="IPR016466">
    <property type="entry name" value="Methan_mark_3"/>
</dbReference>
<name>A0A0E3S6S9_9EURY</name>
<comment type="similarity">
    <text evidence="1">Belongs to the UPF0288 family.</text>
</comment>